<keyword evidence="6" id="KW-0862">Zinc</keyword>
<feature type="chain" id="PRO_5016930896" evidence="10">
    <location>
        <begin position="28"/>
        <end position="315"/>
    </location>
</feature>
<dbReference type="PIRSF" id="PIRSF018455">
    <property type="entry name" value="MepA"/>
    <property type="match status" value="1"/>
</dbReference>
<dbReference type="NCBIfam" id="NF006947">
    <property type="entry name" value="PRK09429.1"/>
    <property type="match status" value="1"/>
</dbReference>
<keyword evidence="12" id="KW-1185">Reference proteome</keyword>
<reference evidence="11 12" key="1">
    <citation type="submission" date="2018-08" db="EMBL/GenBank/DDBJ databases">
        <title>Complete genome sequencing of Blastochloris tepida GI.</title>
        <authorList>
            <person name="Tsukatani Y."/>
            <person name="Mori H."/>
        </authorList>
    </citation>
    <scope>NUCLEOTIDE SEQUENCE [LARGE SCALE GENOMIC DNA]</scope>
    <source>
        <strain evidence="11 12">GI</strain>
    </source>
</reference>
<evidence type="ECO:0000256" key="1">
    <source>
        <dbReference type="ARBA" id="ARBA00022670"/>
    </source>
</evidence>
<proteinExistence type="predicted"/>
<dbReference type="OrthoDB" id="1467367at2"/>
<accession>A0A348G3S2</accession>
<evidence type="ECO:0000256" key="7">
    <source>
        <dbReference type="ARBA" id="ARBA00023049"/>
    </source>
</evidence>
<dbReference type="GO" id="GO:0008237">
    <property type="term" value="F:metallopeptidase activity"/>
    <property type="evidence" value="ECO:0007669"/>
    <property type="project" value="UniProtKB-KW"/>
</dbReference>
<feature type="disulfide bond" evidence="8">
    <location>
        <begin position="255"/>
        <end position="262"/>
    </location>
</feature>
<evidence type="ECO:0000256" key="4">
    <source>
        <dbReference type="ARBA" id="ARBA00022764"/>
    </source>
</evidence>
<dbReference type="InterPro" id="IPR005073">
    <property type="entry name" value="Peptidase_M74"/>
</dbReference>
<keyword evidence="5" id="KW-0378">Hydrolase</keyword>
<dbReference type="KEGG" id="blag:BLTE_28900"/>
<dbReference type="GO" id="GO:0006508">
    <property type="term" value="P:proteolysis"/>
    <property type="evidence" value="ECO:0007669"/>
    <property type="project" value="UniProtKB-KW"/>
</dbReference>
<keyword evidence="1" id="KW-0645">Protease</keyword>
<dbReference type="RefSeq" id="WP_126401338.1">
    <property type="nucleotide sequence ID" value="NZ_AP018907.1"/>
</dbReference>
<keyword evidence="3 10" id="KW-0732">Signal</keyword>
<name>A0A348G3S2_9HYPH</name>
<keyword evidence="8" id="KW-1015">Disulfide bond</keyword>
<dbReference type="GO" id="GO:0004252">
    <property type="term" value="F:serine-type endopeptidase activity"/>
    <property type="evidence" value="ECO:0007669"/>
    <property type="project" value="InterPro"/>
</dbReference>
<keyword evidence="4" id="KW-0574">Periplasm</keyword>
<evidence type="ECO:0000256" key="10">
    <source>
        <dbReference type="SAM" id="SignalP"/>
    </source>
</evidence>
<evidence type="ECO:0000256" key="8">
    <source>
        <dbReference type="PIRSR" id="PIRSR018455-2"/>
    </source>
</evidence>
<feature type="signal peptide" evidence="10">
    <location>
        <begin position="1"/>
        <end position="27"/>
    </location>
</feature>
<dbReference type="SUPFAM" id="SSF55166">
    <property type="entry name" value="Hedgehog/DD-peptidase"/>
    <property type="match status" value="1"/>
</dbReference>
<gene>
    <name evidence="11" type="primary">mepA</name>
    <name evidence="11" type="ORF">BLTE_28900</name>
</gene>
<dbReference type="AlphaFoldDB" id="A0A348G3S2"/>
<dbReference type="Proteomes" id="UP000266934">
    <property type="component" value="Chromosome"/>
</dbReference>
<sequence length="315" mass="33761">MVLTRVALLPALVAASVLVAAFGPAAAQTPGTLDPVPLPPLSNPYDPSLAAKELFGRATSPAPGPARVIGGFARGCIAGAVALPIDGEAWQVMRLSRNRNWGHPSLIGFLERVARKVPAAVGWPGILVGDLSQPRGGPMLTGHASHQIGLDADIWLTPMPKTTLSRADRETMSATNVVAADWNDVDPAIWTPQHRALIRLFATQPEVTRVLVNPAIKKALCREAGKDSSPKDRGWLAKVRPWWGHNYHTHIRLRCPAGARNCREQAAVPGGDGCGKELDWWFSADARKPKPPSSPPPPIRLGDLPPECRSVVFAK</sequence>
<evidence type="ECO:0000256" key="9">
    <source>
        <dbReference type="SAM" id="MobiDB-lite"/>
    </source>
</evidence>
<evidence type="ECO:0000313" key="12">
    <source>
        <dbReference type="Proteomes" id="UP000266934"/>
    </source>
</evidence>
<evidence type="ECO:0000256" key="3">
    <source>
        <dbReference type="ARBA" id="ARBA00022729"/>
    </source>
</evidence>
<evidence type="ECO:0000256" key="2">
    <source>
        <dbReference type="ARBA" id="ARBA00022723"/>
    </source>
</evidence>
<evidence type="ECO:0000313" key="11">
    <source>
        <dbReference type="EMBL" id="BBF94205.1"/>
    </source>
</evidence>
<keyword evidence="7" id="KW-0482">Metalloprotease</keyword>
<dbReference type="InterPro" id="IPR009045">
    <property type="entry name" value="Zn_M74/Hedgehog-like"/>
</dbReference>
<protein>
    <submittedName>
        <fullName evidence="11">Penicillin-insensitive murein endopeptidase</fullName>
    </submittedName>
</protein>
<dbReference type="EMBL" id="AP018907">
    <property type="protein sequence ID" value="BBF94205.1"/>
    <property type="molecule type" value="Genomic_DNA"/>
</dbReference>
<dbReference type="GO" id="GO:0030288">
    <property type="term" value="C:outer membrane-bounded periplasmic space"/>
    <property type="evidence" value="ECO:0007669"/>
    <property type="project" value="InterPro"/>
</dbReference>
<feature type="disulfide bond" evidence="8">
    <location>
        <begin position="76"/>
        <end position="308"/>
    </location>
</feature>
<evidence type="ECO:0000256" key="6">
    <source>
        <dbReference type="ARBA" id="ARBA00022833"/>
    </source>
</evidence>
<keyword evidence="2" id="KW-0479">Metal-binding</keyword>
<feature type="region of interest" description="Disordered" evidence="9">
    <location>
        <begin position="285"/>
        <end position="305"/>
    </location>
</feature>
<dbReference type="Pfam" id="PF03411">
    <property type="entry name" value="Peptidase_M74"/>
    <property type="match status" value="1"/>
</dbReference>
<dbReference type="GO" id="GO:0046872">
    <property type="term" value="F:metal ion binding"/>
    <property type="evidence" value="ECO:0007669"/>
    <property type="project" value="UniProtKB-KW"/>
</dbReference>
<organism evidence="11 12">
    <name type="scientific">Blastochloris tepida</name>
    <dbReference type="NCBI Taxonomy" id="2233851"/>
    <lineage>
        <taxon>Bacteria</taxon>
        <taxon>Pseudomonadati</taxon>
        <taxon>Pseudomonadota</taxon>
        <taxon>Alphaproteobacteria</taxon>
        <taxon>Hyphomicrobiales</taxon>
        <taxon>Blastochloridaceae</taxon>
        <taxon>Blastochloris</taxon>
    </lineage>
</organism>
<dbReference type="Gene3D" id="3.30.1380.10">
    <property type="match status" value="1"/>
</dbReference>
<feature type="disulfide bond" evidence="8">
    <location>
        <begin position="221"/>
        <end position="274"/>
    </location>
</feature>
<evidence type="ECO:0000256" key="5">
    <source>
        <dbReference type="ARBA" id="ARBA00022801"/>
    </source>
</evidence>